<dbReference type="InterPro" id="IPR036508">
    <property type="entry name" value="Chitin-bd_dom_sf"/>
</dbReference>
<feature type="domain" description="Chitin-binding type-2" evidence="8">
    <location>
        <begin position="134"/>
        <end position="194"/>
    </location>
</feature>
<keyword evidence="5" id="KW-0325">Glycoprotein</keyword>
<feature type="compositionally biased region" description="Low complexity" evidence="6">
    <location>
        <begin position="558"/>
        <end position="567"/>
    </location>
</feature>
<feature type="domain" description="Chitin-binding type-2" evidence="8">
    <location>
        <begin position="23"/>
        <end position="80"/>
    </location>
</feature>
<evidence type="ECO:0000256" key="4">
    <source>
        <dbReference type="ARBA" id="ARBA00023157"/>
    </source>
</evidence>
<feature type="region of interest" description="Disordered" evidence="6">
    <location>
        <begin position="558"/>
        <end position="626"/>
    </location>
</feature>
<feature type="domain" description="Chitin-binding type-2" evidence="8">
    <location>
        <begin position="204"/>
        <end position="261"/>
    </location>
</feature>
<accession>A0A182IZX7</accession>
<proteinExistence type="predicted"/>
<feature type="domain" description="Chitin-binding type-2" evidence="8">
    <location>
        <begin position="417"/>
        <end position="474"/>
    </location>
</feature>
<evidence type="ECO:0000256" key="6">
    <source>
        <dbReference type="SAM" id="MobiDB-lite"/>
    </source>
</evidence>
<dbReference type="PROSITE" id="PS50940">
    <property type="entry name" value="CHIT_BIND_II"/>
    <property type="match status" value="8"/>
</dbReference>
<dbReference type="EnsemblMetazoa" id="AATE008687-RA">
    <property type="protein sequence ID" value="AATE008687-PA.1"/>
    <property type="gene ID" value="AATE008687"/>
</dbReference>
<evidence type="ECO:0000256" key="3">
    <source>
        <dbReference type="ARBA" id="ARBA00022737"/>
    </source>
</evidence>
<dbReference type="Pfam" id="PF01607">
    <property type="entry name" value="CBM_14"/>
    <property type="match status" value="8"/>
</dbReference>
<dbReference type="SUPFAM" id="SSF57625">
    <property type="entry name" value="Invertebrate chitin-binding proteins"/>
    <property type="match status" value="8"/>
</dbReference>
<evidence type="ECO:0000256" key="1">
    <source>
        <dbReference type="ARBA" id="ARBA00022669"/>
    </source>
</evidence>
<feature type="region of interest" description="Disordered" evidence="6">
    <location>
        <begin position="395"/>
        <end position="415"/>
    </location>
</feature>
<reference evidence="9" key="1">
    <citation type="submission" date="2022-08" db="UniProtKB">
        <authorList>
            <consortium name="EnsemblMetazoa"/>
        </authorList>
    </citation>
    <scope>IDENTIFICATION</scope>
    <source>
        <strain evidence="9">EBRO</strain>
    </source>
</reference>
<dbReference type="GO" id="GO:0008061">
    <property type="term" value="F:chitin binding"/>
    <property type="evidence" value="ECO:0007669"/>
    <property type="project" value="UniProtKB-KW"/>
</dbReference>
<evidence type="ECO:0000256" key="2">
    <source>
        <dbReference type="ARBA" id="ARBA00022729"/>
    </source>
</evidence>
<dbReference type="SMART" id="SM00494">
    <property type="entry name" value="ChtBD2"/>
    <property type="match status" value="8"/>
</dbReference>
<dbReference type="STRING" id="41427.A0A182IZX7"/>
<feature type="signal peptide" evidence="7">
    <location>
        <begin position="1"/>
        <end position="19"/>
    </location>
</feature>
<keyword evidence="2 7" id="KW-0732">Signal</keyword>
<organism evidence="9">
    <name type="scientific">Anopheles atroparvus</name>
    <name type="common">European mosquito</name>
    <dbReference type="NCBI Taxonomy" id="41427"/>
    <lineage>
        <taxon>Eukaryota</taxon>
        <taxon>Metazoa</taxon>
        <taxon>Ecdysozoa</taxon>
        <taxon>Arthropoda</taxon>
        <taxon>Hexapoda</taxon>
        <taxon>Insecta</taxon>
        <taxon>Pterygota</taxon>
        <taxon>Neoptera</taxon>
        <taxon>Endopterygota</taxon>
        <taxon>Diptera</taxon>
        <taxon>Nematocera</taxon>
        <taxon>Culicoidea</taxon>
        <taxon>Culicidae</taxon>
        <taxon>Anophelinae</taxon>
        <taxon>Anopheles</taxon>
    </lineage>
</organism>
<feature type="compositionally biased region" description="Low complexity" evidence="6">
    <location>
        <begin position="601"/>
        <end position="615"/>
    </location>
</feature>
<dbReference type="InterPro" id="IPR002557">
    <property type="entry name" value="Chitin-bd_dom"/>
</dbReference>
<dbReference type="PANTHER" id="PTHR23301">
    <property type="entry name" value="CHITIN BINDING PERITROPHIN-A"/>
    <property type="match status" value="1"/>
</dbReference>
<dbReference type="InterPro" id="IPR051940">
    <property type="entry name" value="Chitin_bind-dev_reg"/>
</dbReference>
<dbReference type="PANTHER" id="PTHR23301:SF0">
    <property type="entry name" value="CHITIN-BINDING TYPE-2 DOMAIN-CONTAINING PROTEIN-RELATED"/>
    <property type="match status" value="1"/>
</dbReference>
<dbReference type="VEuPathDB" id="VectorBase:AATE008687"/>
<sequence length="664" mass="71422">LCIMIRLAVALFLVGCANAQASTTVCVGQPQYRFVAHETDCWRYYTCVDGQAFLQECPDPFVFVEATQMCDFGDRNACVSCPATGVKNFPVSGSCTQFVQCIEGSQFQRECPAGTQFDSVVGQCNVASAVGCVDLDCPAVDDPQNPVIKPDPLDCQVYYICIGGQGVEQRCPIGTRFNPTLNVCDLQDNVVCPATPAQLETLTGFQCQSNRGMTFEPIPYSCSSYIMCLDSVPYEMSCPPGKSFDNVVRVCMDTADANCQLDTKTLCAATTIGFNTVAYPNSCSKYLLCIYGEAYEIECPPHELYDSFTHRCTAGQVFDVNSSNCRAPQNAICILDMSPCVDNSGISYKPHLQDCSRYYMCMDQQSFEQVCPSGQVFDINRASCGPSQTSTCILDQHPTEPTPGVPSPTTSRPPVAADPCAGNTGVNYLPHPQDCNRYYMCMDSIPFEQSCSAGQVFDIYSASCGPSQTSTCILDPKPPVNPEDVPKPPTPPPNLNPLVGCFGNVGVNNRPHPTQCNLFYLCIDEQAFEQTCAPNLVFDINTSQCNRPEVSVCVENVATPPTAGPEANPTPPTAGPGEGPTPPTAGPGDTPPLPTAPTPPATEGEAPTAPTAGPVTPAPVPEESWLRAPEESWVQVLVESWAPAPEELWVPAPEESWVLVLVES</sequence>
<evidence type="ECO:0000256" key="7">
    <source>
        <dbReference type="SAM" id="SignalP"/>
    </source>
</evidence>
<keyword evidence="3" id="KW-0677">Repeat</keyword>
<dbReference type="AlphaFoldDB" id="A0A182IZX7"/>
<dbReference type="GO" id="GO:0005576">
    <property type="term" value="C:extracellular region"/>
    <property type="evidence" value="ECO:0007669"/>
    <property type="project" value="InterPro"/>
</dbReference>
<feature type="compositionally biased region" description="Pro residues" evidence="6">
    <location>
        <begin position="568"/>
        <end position="600"/>
    </location>
</feature>
<evidence type="ECO:0000313" key="9">
    <source>
        <dbReference type="EnsemblMetazoa" id="AATE008687-PA.1"/>
    </source>
</evidence>
<name>A0A182IZX7_ANOAO</name>
<feature type="domain" description="Chitin-binding type-2" evidence="8">
    <location>
        <begin position="337"/>
        <end position="394"/>
    </location>
</feature>
<keyword evidence="1" id="KW-0147">Chitin-binding</keyword>
<keyword evidence="4" id="KW-1015">Disulfide bond</keyword>
<evidence type="ECO:0000256" key="5">
    <source>
        <dbReference type="ARBA" id="ARBA00023180"/>
    </source>
</evidence>
<feature type="chain" id="PRO_5043848104" description="Chitin-binding type-2 domain-containing protein" evidence="7">
    <location>
        <begin position="20"/>
        <end position="664"/>
    </location>
</feature>
<evidence type="ECO:0000259" key="8">
    <source>
        <dbReference type="PROSITE" id="PS50940"/>
    </source>
</evidence>
<feature type="domain" description="Chitin-binding type-2" evidence="8">
    <location>
        <begin position="81"/>
        <end position="132"/>
    </location>
</feature>
<feature type="domain" description="Chitin-binding type-2" evidence="8">
    <location>
        <begin position="264"/>
        <end position="327"/>
    </location>
</feature>
<protein>
    <recommendedName>
        <fullName evidence="8">Chitin-binding type-2 domain-containing protein</fullName>
    </recommendedName>
</protein>
<dbReference type="Gene3D" id="2.170.140.10">
    <property type="entry name" value="Chitin binding domain"/>
    <property type="match status" value="8"/>
</dbReference>
<feature type="domain" description="Chitin-binding type-2" evidence="8">
    <location>
        <begin position="498"/>
        <end position="555"/>
    </location>
</feature>